<dbReference type="EMBL" id="ACOU01000007">
    <property type="protein sequence ID" value="EKX72091.1"/>
    <property type="molecule type" value="Genomic_DNA"/>
</dbReference>
<proteinExistence type="predicted"/>
<evidence type="ECO:0000313" key="2">
    <source>
        <dbReference type="EMBL" id="EKX72091.1"/>
    </source>
</evidence>
<reference evidence="2 3" key="1">
    <citation type="journal article" date="2012" name="BMC Genomics">
        <title>Comparative genomic analysis and phylogenetic position of Theileria equi.</title>
        <authorList>
            <person name="Kappmeyer L.S."/>
            <person name="Thiagarajan M."/>
            <person name="Herndon D.R."/>
            <person name="Ramsay J.D."/>
            <person name="Caler E."/>
            <person name="Djikeng A."/>
            <person name="Gillespie J.J."/>
            <person name="Lau A.O."/>
            <person name="Roalson E.H."/>
            <person name="Silva J.C."/>
            <person name="Silva M.G."/>
            <person name="Suarez C.E."/>
            <person name="Ueti M.W."/>
            <person name="Nene V.M."/>
            <person name="Mealey R.H."/>
            <person name="Knowles D.P."/>
            <person name="Brayton K.A."/>
        </authorList>
    </citation>
    <scope>NUCLEOTIDE SEQUENCE [LARGE SCALE GENOMIC DNA]</scope>
    <source>
        <strain evidence="2 3">WA</strain>
    </source>
</reference>
<dbReference type="eggNOG" id="ENOG502SU22">
    <property type="taxonomic scope" value="Eukaryota"/>
</dbReference>
<dbReference type="AlphaFoldDB" id="L1L9B6"/>
<feature type="compositionally biased region" description="Low complexity" evidence="1">
    <location>
        <begin position="23"/>
        <end position="34"/>
    </location>
</feature>
<keyword evidence="3" id="KW-1185">Reference proteome</keyword>
<protein>
    <submittedName>
        <fullName evidence="2">Uncharacterized protein</fullName>
    </submittedName>
</protein>
<organism evidence="2 3">
    <name type="scientific">Theileria equi strain WA</name>
    <dbReference type="NCBI Taxonomy" id="1537102"/>
    <lineage>
        <taxon>Eukaryota</taxon>
        <taxon>Sar</taxon>
        <taxon>Alveolata</taxon>
        <taxon>Apicomplexa</taxon>
        <taxon>Aconoidasida</taxon>
        <taxon>Piroplasmida</taxon>
        <taxon>Theileriidae</taxon>
        <taxon>Theileria</taxon>
    </lineage>
</organism>
<sequence length="194" mass="22130">MQDGDTLPRKHPRRNLAATEQNDQSSASQDVSSSTLPMESQSTIIPSDGAPPSINGKRAIDVRNRHHKDIWVAMKRRDSLSFERQCKLLRTSGVELDGVSYTLMINGTLIFSKKNDIQQPLLMIEEMKEAGIHPSLIRFLARLIVMYFEMWSLNSRPIISNWLAITRSSWLSAVFVTRRTNKCDENALVKSDEW</sequence>
<dbReference type="GeneID" id="15805214"/>
<accession>L1L9B6</accession>
<dbReference type="RefSeq" id="XP_004831543.1">
    <property type="nucleotide sequence ID" value="XM_004831486.1"/>
</dbReference>
<evidence type="ECO:0000313" key="3">
    <source>
        <dbReference type="Proteomes" id="UP000031512"/>
    </source>
</evidence>
<dbReference type="VEuPathDB" id="PiroplasmaDB:BEWA_045550"/>
<dbReference type="Proteomes" id="UP000031512">
    <property type="component" value="Unassembled WGS sequence"/>
</dbReference>
<evidence type="ECO:0000256" key="1">
    <source>
        <dbReference type="SAM" id="MobiDB-lite"/>
    </source>
</evidence>
<feature type="compositionally biased region" description="Polar residues" evidence="1">
    <location>
        <begin position="35"/>
        <end position="45"/>
    </location>
</feature>
<feature type="region of interest" description="Disordered" evidence="1">
    <location>
        <begin position="1"/>
        <end position="59"/>
    </location>
</feature>
<comment type="caution">
    <text evidence="2">The sequence shown here is derived from an EMBL/GenBank/DDBJ whole genome shotgun (WGS) entry which is preliminary data.</text>
</comment>
<dbReference type="KEGG" id="beq:BEWA_045550"/>
<dbReference type="OrthoDB" id="361939at2759"/>
<name>L1L9B6_THEEQ</name>
<gene>
    <name evidence="2" type="ORF">BEWA_045550</name>
</gene>